<evidence type="ECO:0000313" key="5">
    <source>
        <dbReference type="Proteomes" id="UP000543908"/>
    </source>
</evidence>
<dbReference type="Proteomes" id="UP000543908">
    <property type="component" value="Unassembled WGS sequence"/>
</dbReference>
<dbReference type="PANTHER" id="PTHR44196">
    <property type="entry name" value="DEHYDROGENASE/REDUCTASE SDR FAMILY MEMBER 7B"/>
    <property type="match status" value="1"/>
</dbReference>
<accession>A0A7Y8RM00</accession>
<dbReference type="PRINTS" id="PR00081">
    <property type="entry name" value="GDHRDH"/>
</dbReference>
<sequence>MASNRMFTGWVALITGGADGLGRAIAAALIGRGIKCLLVDIDPDRLAQASRALGPMALTYQADLTDATALEGLVNHVRDDLGRLDLLVNNAGILSNTPFEVRSMQSISHEVQLNMLVPIALTQAFLGLLQQAADGRVISIVSVCGLFPMPETCIYSASKFGLRGAMLCLGLDGKRLGVKFSIVNPSATETPMLMREAIEDGNKMQFLDPPQMPEDVAHTVLKALDKPRLELFVRPSESWTARLVMLAPGILPRLLPVFQRKSETGHRNYLVSLEQRGLITREGQGWRLSLPES</sequence>
<dbReference type="InterPro" id="IPR002347">
    <property type="entry name" value="SDR_fam"/>
</dbReference>
<name>A0A7Y8RM00_9PSED</name>
<evidence type="ECO:0000256" key="3">
    <source>
        <dbReference type="RuleBase" id="RU000363"/>
    </source>
</evidence>
<dbReference type="GO" id="GO:0016020">
    <property type="term" value="C:membrane"/>
    <property type="evidence" value="ECO:0007669"/>
    <property type="project" value="TreeGrafter"/>
</dbReference>
<dbReference type="CDD" id="cd05233">
    <property type="entry name" value="SDR_c"/>
    <property type="match status" value="1"/>
</dbReference>
<organism evidence="4 5">
    <name type="scientific">Pseudomonas allii</name>
    <dbReference type="NCBI Taxonomy" id="2740531"/>
    <lineage>
        <taxon>Bacteria</taxon>
        <taxon>Pseudomonadati</taxon>
        <taxon>Pseudomonadota</taxon>
        <taxon>Gammaproteobacteria</taxon>
        <taxon>Pseudomonadales</taxon>
        <taxon>Pseudomonadaceae</taxon>
        <taxon>Pseudomonas</taxon>
    </lineage>
</organism>
<dbReference type="PRINTS" id="PR00080">
    <property type="entry name" value="SDRFAMILY"/>
</dbReference>
<evidence type="ECO:0000256" key="2">
    <source>
        <dbReference type="ARBA" id="ARBA00023002"/>
    </source>
</evidence>
<gene>
    <name evidence="4" type="ORF">HT123_10365</name>
</gene>
<dbReference type="PANTHER" id="PTHR44196:SF1">
    <property type="entry name" value="DEHYDROGENASE_REDUCTASE SDR FAMILY MEMBER 7B"/>
    <property type="match status" value="1"/>
</dbReference>
<dbReference type="Gene3D" id="3.40.50.720">
    <property type="entry name" value="NAD(P)-binding Rossmann-like Domain"/>
    <property type="match status" value="1"/>
</dbReference>
<proteinExistence type="inferred from homology"/>
<comment type="similarity">
    <text evidence="1 3">Belongs to the short-chain dehydrogenases/reductases (SDR) family.</text>
</comment>
<dbReference type="RefSeq" id="WP_179040685.1">
    <property type="nucleotide sequence ID" value="NZ_JABUHS010000071.1"/>
</dbReference>
<protein>
    <submittedName>
        <fullName evidence="4">SDR family oxidoreductase</fullName>
    </submittedName>
</protein>
<dbReference type="Pfam" id="PF00106">
    <property type="entry name" value="adh_short"/>
    <property type="match status" value="1"/>
</dbReference>
<reference evidence="4 5" key="1">
    <citation type="submission" date="2020-05" db="EMBL/GenBank/DDBJ databases">
        <title>Onion-isolated Pseudomonas sp.</title>
        <authorList>
            <person name="Fujikawa T."/>
            <person name="Sawada H."/>
        </authorList>
    </citation>
    <scope>NUCLEOTIDE SEQUENCE [LARGE SCALE GENOMIC DNA]</scope>
    <source>
        <strain evidence="4 5">MAFF 301512</strain>
    </source>
</reference>
<evidence type="ECO:0000256" key="1">
    <source>
        <dbReference type="ARBA" id="ARBA00006484"/>
    </source>
</evidence>
<keyword evidence="2" id="KW-0560">Oxidoreductase</keyword>
<dbReference type="SUPFAM" id="SSF51735">
    <property type="entry name" value="NAD(P)-binding Rossmann-fold domains"/>
    <property type="match status" value="1"/>
</dbReference>
<dbReference type="AlphaFoldDB" id="A0A7Y8RM00"/>
<evidence type="ECO:0000313" key="4">
    <source>
        <dbReference type="EMBL" id="NWN61529.1"/>
    </source>
</evidence>
<dbReference type="GO" id="GO:0016491">
    <property type="term" value="F:oxidoreductase activity"/>
    <property type="evidence" value="ECO:0007669"/>
    <property type="project" value="UniProtKB-KW"/>
</dbReference>
<dbReference type="InterPro" id="IPR036291">
    <property type="entry name" value="NAD(P)-bd_dom_sf"/>
</dbReference>
<dbReference type="EMBL" id="JABUHS010000071">
    <property type="protein sequence ID" value="NWN61529.1"/>
    <property type="molecule type" value="Genomic_DNA"/>
</dbReference>
<comment type="caution">
    <text evidence="4">The sequence shown here is derived from an EMBL/GenBank/DDBJ whole genome shotgun (WGS) entry which is preliminary data.</text>
</comment>